<accession>A0A6M4XBQ2</accession>
<dbReference type="RefSeq" id="WP_171400866.1">
    <property type="nucleotide sequence ID" value="NZ_CP049838.1"/>
</dbReference>
<dbReference type="Proteomes" id="UP000502665">
    <property type="component" value="Chromosome"/>
</dbReference>
<evidence type="ECO:0000256" key="1">
    <source>
        <dbReference type="SAM" id="MobiDB-lite"/>
    </source>
</evidence>
<sequence>MFTGAPRVVRHEQAGAGHHTGVGRTALVCHPHVLAFVEECTRGVRALPTEKGTWR</sequence>
<evidence type="ECO:0000313" key="3">
    <source>
        <dbReference type="Proteomes" id="UP000502665"/>
    </source>
</evidence>
<protein>
    <submittedName>
        <fullName evidence="2">Uncharacterized protein</fullName>
    </submittedName>
</protein>
<evidence type="ECO:0000313" key="2">
    <source>
        <dbReference type="EMBL" id="QJT05543.1"/>
    </source>
</evidence>
<proteinExistence type="predicted"/>
<dbReference type="AlphaFoldDB" id="A0A6M4XBQ2"/>
<reference evidence="2" key="1">
    <citation type="submission" date="2020-03" db="EMBL/GenBank/DDBJ databases">
        <title>Molecular networking-based the target discovery of potent antiproliferative macrolactams: 5/6/7/16 polycyclic ansamycins and glycosylated trienomycin from Streptomyces cacaoi subsp. asoensis.</title>
        <authorList>
            <person name="Liu L.-L."/>
        </authorList>
    </citation>
    <scope>NUCLEOTIDE SEQUENCE [LARGE SCALE GENOMIC DNA]</scope>
    <source>
        <strain evidence="2">H2S5</strain>
    </source>
</reference>
<organism evidence="2 3">
    <name type="scientific">Streptomyces asoensis</name>
    <dbReference type="NCBI Taxonomy" id="249586"/>
    <lineage>
        <taxon>Bacteria</taxon>
        <taxon>Bacillati</taxon>
        <taxon>Actinomycetota</taxon>
        <taxon>Actinomycetes</taxon>
        <taxon>Kitasatosporales</taxon>
        <taxon>Streptomycetaceae</taxon>
        <taxon>Streptomyces</taxon>
    </lineage>
</organism>
<dbReference type="EMBL" id="CP049838">
    <property type="protein sequence ID" value="QJT05543.1"/>
    <property type="molecule type" value="Genomic_DNA"/>
</dbReference>
<keyword evidence="3" id="KW-1185">Reference proteome</keyword>
<gene>
    <name evidence="2" type="ORF">G9272_38850</name>
</gene>
<name>A0A6M4XBQ2_9ACTN</name>
<feature type="region of interest" description="Disordered" evidence="1">
    <location>
        <begin position="1"/>
        <end position="22"/>
    </location>
</feature>